<reference evidence="1 2" key="1">
    <citation type="submission" date="2013-07" db="EMBL/GenBank/DDBJ databases">
        <title>Complete genome sequence of Bacillus infantis NRRL B-14911 that has potential to induce cardiac disease by antigenic mimicry.</title>
        <authorList>
            <person name="Massilamany C."/>
            <person name="Smith T.P.L."/>
            <person name="Loy J.D."/>
            <person name="Barletta R."/>
            <person name="Reddy J."/>
        </authorList>
    </citation>
    <scope>NUCLEOTIDE SEQUENCE [LARGE SCALE GENOMIC DNA]</scope>
    <source>
        <strain evidence="1 2">NRRL B-14911</strain>
    </source>
</reference>
<accession>U5L6D3</accession>
<organism evidence="1 2">
    <name type="scientific">Bacillus infantis NRRL B-14911</name>
    <dbReference type="NCBI Taxonomy" id="1367477"/>
    <lineage>
        <taxon>Bacteria</taxon>
        <taxon>Bacillati</taxon>
        <taxon>Bacillota</taxon>
        <taxon>Bacilli</taxon>
        <taxon>Bacillales</taxon>
        <taxon>Bacillaceae</taxon>
        <taxon>Bacillus</taxon>
    </lineage>
</organism>
<keyword evidence="2" id="KW-1185">Reference proteome</keyword>
<proteinExistence type="predicted"/>
<dbReference type="HOGENOM" id="CLU_3380502_0_0_9"/>
<dbReference type="AlphaFoldDB" id="U5L6D3"/>
<sequence length="33" mass="3907">MTEERFDRLEGMLTQLLTKVANMQTVQQEHSEI</sequence>
<evidence type="ECO:0000313" key="1">
    <source>
        <dbReference type="EMBL" id="AGX02928.1"/>
    </source>
</evidence>
<dbReference type="STRING" id="1367477.N288_04860"/>
<dbReference type="EMBL" id="CP006643">
    <property type="protein sequence ID" value="AGX02928.1"/>
    <property type="molecule type" value="Genomic_DNA"/>
</dbReference>
<dbReference type="Proteomes" id="UP000017805">
    <property type="component" value="Chromosome"/>
</dbReference>
<dbReference type="KEGG" id="bif:N288_04860"/>
<protein>
    <submittedName>
        <fullName evidence="1">Uncharacterized protein</fullName>
    </submittedName>
</protein>
<name>U5L6D3_9BACI</name>
<evidence type="ECO:0000313" key="2">
    <source>
        <dbReference type="Proteomes" id="UP000017805"/>
    </source>
</evidence>
<gene>
    <name evidence="1" type="ORF">N288_04860</name>
</gene>